<dbReference type="InterPro" id="IPR003812">
    <property type="entry name" value="Fido"/>
</dbReference>
<evidence type="ECO:0000313" key="3">
    <source>
        <dbReference type="Proteomes" id="UP000006045"/>
    </source>
</evidence>
<dbReference type="AlphaFoldDB" id="A0A7U9CM68"/>
<evidence type="ECO:0000313" key="2">
    <source>
        <dbReference type="EMBL" id="EJZ57870.1"/>
    </source>
</evidence>
<dbReference type="Proteomes" id="UP000006045">
    <property type="component" value="Chromosome"/>
</dbReference>
<dbReference type="InterPro" id="IPR036597">
    <property type="entry name" value="Fido-like_dom_sf"/>
</dbReference>
<dbReference type="EMBL" id="CM001561">
    <property type="protein sequence ID" value="EJZ57870.1"/>
    <property type="molecule type" value="Genomic_DNA"/>
</dbReference>
<protein>
    <recommendedName>
        <fullName evidence="1">Fido domain-containing protein</fullName>
    </recommendedName>
</protein>
<evidence type="ECO:0000259" key="1">
    <source>
        <dbReference type="PROSITE" id="PS51459"/>
    </source>
</evidence>
<dbReference type="RefSeq" id="WP_003224123.1">
    <property type="nucleotide sequence ID" value="NZ_CM001561.1"/>
</dbReference>
<dbReference type="Gene3D" id="1.10.3290.10">
    <property type="entry name" value="Fido-like domain"/>
    <property type="match status" value="1"/>
</dbReference>
<organism evidence="2 3">
    <name type="scientific">Pseudomonas fluorescens R124</name>
    <dbReference type="NCBI Taxonomy" id="743713"/>
    <lineage>
        <taxon>Bacteria</taxon>
        <taxon>Pseudomonadati</taxon>
        <taxon>Pseudomonadota</taxon>
        <taxon>Gammaproteobacteria</taxon>
        <taxon>Pseudomonadales</taxon>
        <taxon>Pseudomonadaceae</taxon>
        <taxon>Pseudomonas</taxon>
    </lineage>
</organism>
<dbReference type="OrthoDB" id="7888920at2"/>
<gene>
    <name evidence="2" type="ORF">I1A_002195</name>
</gene>
<sequence>MDITRNLFSAAPASADEQERLNIAKALENRHFLLQNSSTSDDALQLVTEVIAGSDFDHAHHAGKLLLRTVIHHPEFVSFTDKLSIDKNHWFMVLSNGEVYVAHEETGSTGTYIHYSIITDQLYEVEALRADVELLANGARRTGGIISSGNKVPLRNWLIFQDIDRPEDEAAIANLIDCLKFTLPPAPKFGNYWGISEEADDAALIVEPEQYPLILQQVRKRMADAGRHAEPLINYLTDALLVKKSGALVMEDPRLAWEHLLETREAREFAQTCLEALHGPDPAPAPAPAMTEITRSRLLLAAVVLDLDMGSEERVATHRGLRYAPLHVHETSAQARARLKQQFEQINRADPFAAHLAVELVLAGQSPEFLVLTPQTLLIGSPGWVLLRKAVLLTERIAPGLSLTLSYAKLIKFAALAPLSDAQRTVHQLLNLQCVMDWAAINEMLPDENAALTPEGVATAAMNHYSAYAKELEDALHAITAAPVSRRKLARQTLLDAGIANQGEMFASPHNKGGLIRDTVINLYLANQLHRKNLTSKSSKRNLHDVHPGLADLAPVNGLYAEQLKPQHERFKAGISTMIRLAFSNLSLSERQALTQGASTVYLVRGNRNIPGHSADHFSPHGVVILCRHKSKHHCFELFPLQGLCRTSERLAEAYFKASAFNEDTGSFDEATNEETGVFPRLTYLENIVSEHKAYFEGATPRPTEQADINRLLPRHHWQLEEYAQIREFGMLLDRLGEFAEHNEPSAWHVSPMDSFRSARLKDMADFIAHKNPAITYDEYYRMGYDQTEYEEQQEEYERVANIILNIFIPFRGCIQQLTSDDPDQRSGAAFSCVIDALAVAFVFIGAAGALAKAAASSTRLLSLSRVAGNVLVSLFNPLDGVPQLLVGTGKLLGKSALKLTHYGNTVSRISARQLRRLTSTSSGSYDLVKALGKSGAAAEIRMTLPTVAHGRALFQDDSIETASQVLKRLLDQNTALPKGASYAELDQLYKNALVSTTRKLQKTQELEALIGQTALDDLLTTFMTKNRHEYSAARSAGSEYSDLLESFSELEARKVIYMKNHQQNVLKQDLGAAPYNGVVPESRYNPKGFTDNAQRAGAWIVHASNSPGNDLDSIVAILREYADSNKPLTDPDLIRQLHVSIAPATADIIRVGTHPTKYGSNISGFSLMQDHLKLLDPAHEHFGKQMFATVAGFHVFGDGNGRTGRALYAIHELRHNRFSPLSKESISALHGLDGDL</sequence>
<proteinExistence type="predicted"/>
<reference evidence="2 3" key="1">
    <citation type="submission" date="2012-08" db="EMBL/GenBank/DDBJ databases">
        <title>The genome of cave-isolated P. fluorescens strain R124 demonstrates phenotypic adaptation to the mineral environment.</title>
        <authorList>
            <person name="Barton M.D."/>
            <person name="Petronio M."/>
            <person name="Giarrizzo J.G."/>
            <person name="Bowling B.V."/>
            <person name="Barton H.A."/>
        </authorList>
    </citation>
    <scope>NUCLEOTIDE SEQUENCE [LARGE SCALE GENOMIC DNA]</scope>
    <source>
        <strain evidence="2 3">R124</strain>
    </source>
</reference>
<dbReference type="PROSITE" id="PS51459">
    <property type="entry name" value="FIDO"/>
    <property type="match status" value="1"/>
</dbReference>
<accession>A0A7U9CM68</accession>
<name>A0A7U9CM68_PSEFL</name>
<feature type="domain" description="Fido" evidence="1">
    <location>
        <begin position="1130"/>
        <end position="1237"/>
    </location>
</feature>